<evidence type="ECO:0000313" key="2">
    <source>
        <dbReference type="Proteomes" id="UP000824083"/>
    </source>
</evidence>
<evidence type="ECO:0000313" key="1">
    <source>
        <dbReference type="EMBL" id="HIU37796.1"/>
    </source>
</evidence>
<accession>A0A9D1LGD8</accession>
<dbReference type="Proteomes" id="UP000824083">
    <property type="component" value="Unassembled WGS sequence"/>
</dbReference>
<dbReference type="AlphaFoldDB" id="A0A9D1LGD8"/>
<organism evidence="1 2">
    <name type="scientific">Candidatus Aphodousia faecigallinarum</name>
    <dbReference type="NCBI Taxonomy" id="2840677"/>
    <lineage>
        <taxon>Bacteria</taxon>
        <taxon>Pseudomonadati</taxon>
        <taxon>Pseudomonadota</taxon>
        <taxon>Betaproteobacteria</taxon>
        <taxon>Burkholderiales</taxon>
        <taxon>Sutterellaceae</taxon>
        <taxon>Sutterellaceae incertae sedis</taxon>
        <taxon>Candidatus Aphodousia</taxon>
    </lineage>
</organism>
<name>A0A9D1LGD8_9BURK</name>
<comment type="caution">
    <text evidence="1">The sequence shown here is derived from an EMBL/GenBank/DDBJ whole genome shotgun (WGS) entry which is preliminary data.</text>
</comment>
<proteinExistence type="predicted"/>
<reference evidence="1" key="2">
    <citation type="journal article" date="2021" name="PeerJ">
        <title>Extensive microbial diversity within the chicken gut microbiome revealed by metagenomics and culture.</title>
        <authorList>
            <person name="Gilroy R."/>
            <person name="Ravi A."/>
            <person name="Getino M."/>
            <person name="Pursley I."/>
            <person name="Horton D.L."/>
            <person name="Alikhan N.F."/>
            <person name="Baker D."/>
            <person name="Gharbi K."/>
            <person name="Hall N."/>
            <person name="Watson M."/>
            <person name="Adriaenssens E.M."/>
            <person name="Foster-Nyarko E."/>
            <person name="Jarju S."/>
            <person name="Secka A."/>
            <person name="Antonio M."/>
            <person name="Oren A."/>
            <person name="Chaudhuri R.R."/>
            <person name="La Ragione R."/>
            <person name="Hildebrand F."/>
            <person name="Pallen M.J."/>
        </authorList>
    </citation>
    <scope>NUCLEOTIDE SEQUENCE</scope>
    <source>
        <strain evidence="1">7463</strain>
    </source>
</reference>
<dbReference type="EMBL" id="DVMY01000091">
    <property type="protein sequence ID" value="HIU37796.1"/>
    <property type="molecule type" value="Genomic_DNA"/>
</dbReference>
<evidence type="ECO:0008006" key="3">
    <source>
        <dbReference type="Google" id="ProtNLM"/>
    </source>
</evidence>
<gene>
    <name evidence="1" type="ORF">IAC56_05930</name>
</gene>
<sequence length="187" mass="20942">MKDFLLISLFLTIAFPSLASVALGPVYPVIEPDLLALLKTHAREEGVNAQSRLNRNRETLKRWAQEPKGQKLSEATSVSRQRFEAASEVKSLLGESYRREWLLIDANRLPHMRLARAFIKDKPLGRVILVAGSVEKTQNTLKTRVWFDQGATLVNRLQIKSLPAFVSLSAKGITVTEAPAEKLLKEP</sequence>
<protein>
    <recommendedName>
        <fullName evidence="3">Type-F conjugative transfer system protein TraW</fullName>
    </recommendedName>
</protein>
<reference evidence="1" key="1">
    <citation type="submission" date="2020-10" db="EMBL/GenBank/DDBJ databases">
        <authorList>
            <person name="Gilroy R."/>
        </authorList>
    </citation>
    <scope>NUCLEOTIDE SEQUENCE</scope>
    <source>
        <strain evidence="1">7463</strain>
    </source>
</reference>